<comment type="caution">
    <text evidence="2">The sequence shown here is derived from an EMBL/GenBank/DDBJ whole genome shotgun (WGS) entry which is preliminary data.</text>
</comment>
<protein>
    <recommendedName>
        <fullName evidence="1">Retrovirus-related Pol polyprotein from transposon TNT 1-94-like beta-barrel domain-containing protein</fullName>
    </recommendedName>
</protein>
<name>A0A8J5XQ57_9ROSI</name>
<evidence type="ECO:0000259" key="1">
    <source>
        <dbReference type="Pfam" id="PF22936"/>
    </source>
</evidence>
<dbReference type="EMBL" id="JAHUZN010000013">
    <property type="protein sequence ID" value="KAG8472848.1"/>
    <property type="molecule type" value="Genomic_DNA"/>
</dbReference>
<dbReference type="OrthoDB" id="1736601at2759"/>
<feature type="domain" description="Retrovirus-related Pol polyprotein from transposon TNT 1-94-like beta-barrel" evidence="1">
    <location>
        <begin position="86"/>
        <end position="166"/>
    </location>
</feature>
<dbReference type="PANTHER" id="PTHR47592:SF27">
    <property type="entry name" value="OS08G0421700 PROTEIN"/>
    <property type="match status" value="1"/>
</dbReference>
<dbReference type="Pfam" id="PF22936">
    <property type="entry name" value="Pol_BBD"/>
    <property type="match status" value="1"/>
</dbReference>
<proteinExistence type="predicted"/>
<organism evidence="2 3">
    <name type="scientific">Gossypium anomalum</name>
    <dbReference type="NCBI Taxonomy" id="47600"/>
    <lineage>
        <taxon>Eukaryota</taxon>
        <taxon>Viridiplantae</taxon>
        <taxon>Streptophyta</taxon>
        <taxon>Embryophyta</taxon>
        <taxon>Tracheophyta</taxon>
        <taxon>Spermatophyta</taxon>
        <taxon>Magnoliopsida</taxon>
        <taxon>eudicotyledons</taxon>
        <taxon>Gunneridae</taxon>
        <taxon>Pentapetalae</taxon>
        <taxon>rosids</taxon>
        <taxon>malvids</taxon>
        <taxon>Malvales</taxon>
        <taxon>Malvaceae</taxon>
        <taxon>Malvoideae</taxon>
        <taxon>Gossypium</taxon>
    </lineage>
</organism>
<accession>A0A8J5XQ57</accession>
<dbReference type="InterPro" id="IPR054722">
    <property type="entry name" value="PolX-like_BBD"/>
</dbReference>
<sequence length="234" mass="26350">MLAILVQNDLKKIVTGQKPTDLDQSKCDELDEKALSAIQLCLMSTFIRAHISEFVTLVNDLKNAEANIDDEDQVSTTERSKLTSEWVLDLGCSYHMCPDKDWFSIYSSVKGEVVLMGNNSPCKIIGIGIIQIRMHNRTIIKLSDVSHVPNLKKNIISLGILDFNGCKIVIKSSDIKLYSMTIASRKELINLEQLSVPHSRMVLQKGLIELYLRELDACFLTQVEESSFEKKSLT</sequence>
<gene>
    <name evidence="2" type="ORF">CXB51_034773</name>
</gene>
<dbReference type="Proteomes" id="UP000701853">
    <property type="component" value="Chromosome 13"/>
</dbReference>
<evidence type="ECO:0000313" key="2">
    <source>
        <dbReference type="EMBL" id="KAG8472848.1"/>
    </source>
</evidence>
<evidence type="ECO:0000313" key="3">
    <source>
        <dbReference type="Proteomes" id="UP000701853"/>
    </source>
</evidence>
<dbReference type="PANTHER" id="PTHR47592">
    <property type="entry name" value="PBF68 PROTEIN"/>
    <property type="match status" value="1"/>
</dbReference>
<keyword evidence="3" id="KW-1185">Reference proteome</keyword>
<reference evidence="2 3" key="1">
    <citation type="journal article" date="2021" name="bioRxiv">
        <title>The Gossypium anomalum genome as a resource for cotton improvement and evolutionary analysis of hybrid incompatibility.</title>
        <authorList>
            <person name="Grover C.E."/>
            <person name="Yuan D."/>
            <person name="Arick M.A."/>
            <person name="Miller E.R."/>
            <person name="Hu G."/>
            <person name="Peterson D.G."/>
            <person name="Wendel J.F."/>
            <person name="Udall J.A."/>
        </authorList>
    </citation>
    <scope>NUCLEOTIDE SEQUENCE [LARGE SCALE GENOMIC DNA]</scope>
    <source>
        <strain evidence="2">JFW-Udall</strain>
        <tissue evidence="2">Leaf</tissue>
    </source>
</reference>
<dbReference type="AlphaFoldDB" id="A0A8J5XQ57"/>